<accession>A0A9W7CSZ9</accession>
<sequence>MATRDDVDATAALPEQNGAIESPRAPVQQRLHDGFRADGRYLSKMVMEAQNERSARVEAVLELKQDLDASSAKIAVQSSVVRAQEQAEKNHRARTHQSLLDQGKNPYEVARRKVVQREARKERSKIERNIQDREAKLLGRLQEEKGLQRRREKQEAENRAYERKYQREMGRAAQEERTNVYLLSRTGKEALDPTGKLVRVYPSQETTIKDYSFGLGRSAVLSPEHRRRVVAKVLSKPAHTGTEPSSMLLPRRWSRQSQQEPENRDTPSSGRTEGDTNEDADLEPSERLVIPPLPGVKPGQELRKVNHALLLSSDVKLPPISRKGARRSQDLHQESEETPATEDASEITSVSSKLKKSRGRSVLEERQLAKARQRQKDSRFAQPQVVWGKTFTGNAFLANPQILWFKDFDVGRPLTLSFTLTNISNTFNQFRLLAMDDEVIELFDVVYEKPGRMSAGMSCSLRMTFTGTEGRDMETNLSVAAPTGVFQIPVRCTCKKAVPVLKQREVCFPEVVAGERATAALALANEGALPLEFRVRRLVSTPIETSQTIVHIDDPPVIDDSEAVEVFDNIKENGDAAELVEHHQANKDPQEDSCEDIVCDQTVKQATEGNNDVENGPPGSRSGSAVSTKIAETGSCLETMDAETDGDGDDITDSPNAKEHELVERIQELTRFQPDGADEPVRFTRRGVVMPYSSSSVSFTFAPATAMKLENDQYILEFPAASTSGISSPDLRKLTSISVLVSGVASEVPIFVARSRLNFRCCAYGKLYRHQLVVCNRGKVALKIQVQVPKVLVNYVEFNPSFGFVQAATASEEGKFLVQVKFRPEERMWKRIERAGLGSRDLGMLVVPVQVIVPDQVVPVFFLLTARLTPTTLQISVALDGKNGSSEEGLHFGACCIGHSVSHRITISNSARVPQRIGITSLPKDVSIADVSAGVSIVFLPGEARTLRVVYEPSFPGSLKQAGRNVRVKPVLTLWSSTFNQEYKLPCSGSGVTSDLQFSHSAVRLGATALGQTQTCNINLINRSDYHTRLVELRLPPEAASFLHITPQVARLTPREAVRLEIEFEPTEDIFKLDQVCYFEAKTDTSVCSNGGAGPDTVTSARSVQADMSIEAPSAPLNASQDGDDEAIPVISRQDTKTETRSCHHRWTILCFQQREEDADESCSTKSDIRAPLQAVEVRTTVIEPFLTASEKTLDFGQVAIGQMLVQEFTVEMAMSATDSVLLRAQPLHVLGAFRVIGTLREVSPSTDTSKKRTIRVEFEPQNPIIYEDELELTALGVKIQVRLRGEGINPNLTLTPADGSLDFQDVLARTRNIRELVLANGSAFPLAFSIVALDENDCANREKVNTTALSGKDGSSFTTSTGLPVFTFSPTSAIIPENGATTVQVVFQPDRQRPGHYARKYRIKVPNENEQHIISLVGRCWENQLYVYVPTADTSLHPALLDKVSGAEAGISTKKPPLLALRPVEDLFDLPPSISLSQLPSSIGVGDLPAAGLRKPQSSFILTFTAGEAVKGSTSSDISNTDTVDSGRITKTLFIGSTAPSTGIYGGLDEIPAGISTNAGGSVGSFELVVDTTSPYAKMFMLEPARGAIAAGQQLAIQVMYTPPTPATVSALCSDAPTPSSSARSTGAVVSAPNTSTLAKAARPELEVVQWVQVRVQCTLKGGALWRTLPALGGAPVPAVTAPGAATTPGQQKGTANSSAPPPLDGADTRIVTVILRARLET</sequence>
<name>A0A9W7CSZ9_9STRA</name>
<feature type="compositionally biased region" description="Acidic residues" evidence="1">
    <location>
        <begin position="336"/>
        <end position="345"/>
    </location>
</feature>
<dbReference type="Gene3D" id="2.60.40.10">
    <property type="entry name" value="Immunoglobulins"/>
    <property type="match status" value="3"/>
</dbReference>
<proteinExistence type="predicted"/>
<feature type="region of interest" description="Disordered" evidence="1">
    <location>
        <begin position="1"/>
        <end position="29"/>
    </location>
</feature>
<feature type="region of interest" description="Disordered" evidence="1">
    <location>
        <begin position="320"/>
        <end position="358"/>
    </location>
</feature>
<feature type="region of interest" description="Disordered" evidence="1">
    <location>
        <begin position="607"/>
        <end position="629"/>
    </location>
</feature>
<dbReference type="Proteomes" id="UP001165121">
    <property type="component" value="Unassembled WGS sequence"/>
</dbReference>
<dbReference type="InterPro" id="IPR056307">
    <property type="entry name" value="Ig-CFAP74_3rd"/>
</dbReference>
<protein>
    <submittedName>
        <fullName evidence="4">Unnamed protein product</fullName>
    </submittedName>
</protein>
<dbReference type="Pfam" id="PF24771">
    <property type="entry name" value="Ig_CFAP74_1st"/>
    <property type="match status" value="1"/>
</dbReference>
<dbReference type="Pfam" id="PF24778">
    <property type="entry name" value="Ig-CFAP74_3rd"/>
    <property type="match status" value="1"/>
</dbReference>
<gene>
    <name evidence="4" type="ORF">Pfra01_001343200</name>
</gene>
<dbReference type="PANTHER" id="PTHR22538:SF0">
    <property type="entry name" value="CILIA- AND FLAGELLA-ASSOCIATED PROTEIN 74"/>
    <property type="match status" value="1"/>
</dbReference>
<feature type="compositionally biased region" description="Polar residues" evidence="1">
    <location>
        <begin position="255"/>
        <end position="271"/>
    </location>
</feature>
<feature type="region of interest" description="Disordered" evidence="1">
    <location>
        <begin position="234"/>
        <end position="299"/>
    </location>
</feature>
<feature type="domain" description="CFAP74 fourth Ig-like" evidence="3">
    <location>
        <begin position="888"/>
        <end position="991"/>
    </location>
</feature>
<comment type="caution">
    <text evidence="4">The sequence shown here is derived from an EMBL/GenBank/DDBJ whole genome shotgun (WGS) entry which is preliminary data.</text>
</comment>
<keyword evidence="5" id="KW-1185">Reference proteome</keyword>
<feature type="region of interest" description="Disordered" evidence="1">
    <location>
        <begin position="145"/>
        <end position="172"/>
    </location>
</feature>
<dbReference type="InterPro" id="IPR056310">
    <property type="entry name" value="Ig-CFAP74_4th"/>
</dbReference>
<dbReference type="PANTHER" id="PTHR22538">
    <property type="entry name" value="CILIA- AND FLAGELLA-ASSOCIATED PROTEIN 74"/>
    <property type="match status" value="1"/>
</dbReference>
<dbReference type="EMBL" id="BSXT01001384">
    <property type="protein sequence ID" value="GMF41866.1"/>
    <property type="molecule type" value="Genomic_DNA"/>
</dbReference>
<evidence type="ECO:0000259" key="3">
    <source>
        <dbReference type="Pfam" id="PF24798"/>
    </source>
</evidence>
<evidence type="ECO:0000313" key="5">
    <source>
        <dbReference type="Proteomes" id="UP001165121"/>
    </source>
</evidence>
<evidence type="ECO:0000256" key="1">
    <source>
        <dbReference type="SAM" id="MobiDB-lite"/>
    </source>
</evidence>
<dbReference type="OrthoDB" id="545169at2759"/>
<dbReference type="InterPro" id="IPR013783">
    <property type="entry name" value="Ig-like_fold"/>
</dbReference>
<evidence type="ECO:0000313" key="4">
    <source>
        <dbReference type="EMBL" id="GMF41866.1"/>
    </source>
</evidence>
<feature type="region of interest" description="Disordered" evidence="1">
    <location>
        <begin position="1681"/>
        <end position="1708"/>
    </location>
</feature>
<feature type="compositionally biased region" description="Low complexity" evidence="1">
    <location>
        <begin position="1681"/>
        <end position="1691"/>
    </location>
</feature>
<reference evidence="4" key="1">
    <citation type="submission" date="2023-04" db="EMBL/GenBank/DDBJ databases">
        <title>Phytophthora fragariaefolia NBRC 109709.</title>
        <authorList>
            <person name="Ichikawa N."/>
            <person name="Sato H."/>
            <person name="Tonouchi N."/>
        </authorList>
    </citation>
    <scope>NUCLEOTIDE SEQUENCE</scope>
    <source>
        <strain evidence="4">NBRC 109709</strain>
    </source>
</reference>
<organism evidence="4 5">
    <name type="scientific">Phytophthora fragariaefolia</name>
    <dbReference type="NCBI Taxonomy" id="1490495"/>
    <lineage>
        <taxon>Eukaryota</taxon>
        <taxon>Sar</taxon>
        <taxon>Stramenopiles</taxon>
        <taxon>Oomycota</taxon>
        <taxon>Peronosporomycetes</taxon>
        <taxon>Peronosporales</taxon>
        <taxon>Peronosporaceae</taxon>
        <taxon>Phytophthora</taxon>
    </lineage>
</organism>
<dbReference type="Pfam" id="PF24798">
    <property type="entry name" value="Ig-CFAP74_4th"/>
    <property type="match status" value="1"/>
</dbReference>
<feature type="domain" description="CFAP74 third Ig-like" evidence="2">
    <location>
        <begin position="750"/>
        <end position="869"/>
    </location>
</feature>
<evidence type="ECO:0000259" key="2">
    <source>
        <dbReference type="Pfam" id="PF24778"/>
    </source>
</evidence>